<name>N6TL43_DENPD</name>
<dbReference type="OrthoDB" id="6288648at2759"/>
<protein>
    <recommendedName>
        <fullName evidence="7">Golgi integral membrane protein 4</fullName>
    </recommendedName>
</protein>
<accession>N6TL43</accession>
<evidence type="ECO:0000256" key="3">
    <source>
        <dbReference type="SAM" id="Phobius"/>
    </source>
</evidence>
<dbReference type="KEGG" id="dpa:109535777"/>
<feature type="compositionally biased region" description="Basic and acidic residues" evidence="2">
    <location>
        <begin position="312"/>
        <end position="326"/>
    </location>
</feature>
<dbReference type="HOGENOM" id="CLU_598992_0_0_1"/>
<feature type="compositionally biased region" description="Basic and acidic residues" evidence="2">
    <location>
        <begin position="357"/>
        <end position="375"/>
    </location>
</feature>
<feature type="region of interest" description="Disordered" evidence="2">
    <location>
        <begin position="245"/>
        <end position="399"/>
    </location>
</feature>
<feature type="non-terminal residue" evidence="4">
    <location>
        <position position="1"/>
    </location>
</feature>
<sequence length="399" mass="45345">MTASRAIRGTKAKVILYIVLFFTFAGLISMFNDIISKLDEAKNSNVMCHQQQENLSTQLHVISEYKEKLEENLKIDQAELQENKGIWETKVKEERDRAQKLIGDAQMKYNSMLQHFKLLQTEFDDFKELSSGSQKKQLEEINSLQSKLKEVEEELKKVSESKEEIKTQLIKLELENGELKTVNRLNHVNESIKFYLDEHNAMYQKYTALKKKCGNYSEENPATLPNADLANKPSEKAVLNLPGLKMAENPSSSTKAVPKVSPSEGALNGARPLLVPNVTPESAKKKGNLKPPQGVVEPPDRENQNEQPQVQFEKKDLKDDIEKDNVAQEVFDGPQNNIEGGLAFDDGLMKPALNLGQKKDDKKHDDQEYKDIQREEEGDDDMDDYDNHQGRAEDIAVRN</sequence>
<keyword evidence="3" id="KW-0472">Membrane</keyword>
<keyword evidence="3" id="KW-1133">Transmembrane helix</keyword>
<feature type="compositionally biased region" description="Basic and acidic residues" evidence="2">
    <location>
        <begin position="385"/>
        <end position="399"/>
    </location>
</feature>
<dbReference type="Proteomes" id="UP000019118">
    <property type="component" value="Unassembled WGS sequence"/>
</dbReference>
<evidence type="ECO:0000313" key="5">
    <source>
        <dbReference type="EnsemblMetazoa" id="XP_019757334.1"/>
    </source>
</evidence>
<keyword evidence="3" id="KW-0812">Transmembrane</keyword>
<evidence type="ECO:0008006" key="7">
    <source>
        <dbReference type="Google" id="ProtNLM"/>
    </source>
</evidence>
<proteinExistence type="predicted"/>
<dbReference type="OMA" id="YDKEPQQ"/>
<dbReference type="AlphaFoldDB" id="N6TL43"/>
<feature type="coiled-coil region" evidence="1">
    <location>
        <begin position="134"/>
        <end position="182"/>
    </location>
</feature>
<dbReference type="EnsemblMetazoa" id="XM_019901775.1">
    <property type="protein sequence ID" value="XP_019757334.1"/>
    <property type="gene ID" value="LOC109535777"/>
</dbReference>
<gene>
    <name evidence="5" type="primary">109535777</name>
    <name evidence="4" type="ORF">YQE_04850</name>
</gene>
<reference evidence="4 6" key="1">
    <citation type="journal article" date="2013" name="Genome Biol.">
        <title>Draft genome of the mountain pine beetle, Dendroctonus ponderosae Hopkins, a major forest pest.</title>
        <authorList>
            <person name="Keeling C.I."/>
            <person name="Yuen M.M."/>
            <person name="Liao N.Y."/>
            <person name="Docking T.R."/>
            <person name="Chan S.K."/>
            <person name="Taylor G.A."/>
            <person name="Palmquist D.L."/>
            <person name="Jackman S.D."/>
            <person name="Nguyen A."/>
            <person name="Li M."/>
            <person name="Henderson H."/>
            <person name="Janes J.K."/>
            <person name="Zhao Y."/>
            <person name="Pandoh P."/>
            <person name="Moore R."/>
            <person name="Sperling F.A."/>
            <person name="Huber D.P."/>
            <person name="Birol I."/>
            <person name="Jones S.J."/>
            <person name="Bohlmann J."/>
        </authorList>
    </citation>
    <scope>NUCLEOTIDE SEQUENCE</scope>
</reference>
<feature type="transmembrane region" description="Helical" evidence="3">
    <location>
        <begin position="12"/>
        <end position="31"/>
    </location>
</feature>
<keyword evidence="6" id="KW-1185">Reference proteome</keyword>
<keyword evidence="1" id="KW-0175">Coiled coil</keyword>
<organism evidence="4">
    <name type="scientific">Dendroctonus ponderosae</name>
    <name type="common">Mountain pine beetle</name>
    <dbReference type="NCBI Taxonomy" id="77166"/>
    <lineage>
        <taxon>Eukaryota</taxon>
        <taxon>Metazoa</taxon>
        <taxon>Ecdysozoa</taxon>
        <taxon>Arthropoda</taxon>
        <taxon>Hexapoda</taxon>
        <taxon>Insecta</taxon>
        <taxon>Pterygota</taxon>
        <taxon>Neoptera</taxon>
        <taxon>Endopterygota</taxon>
        <taxon>Coleoptera</taxon>
        <taxon>Polyphaga</taxon>
        <taxon>Cucujiformia</taxon>
        <taxon>Curculionidae</taxon>
        <taxon>Scolytinae</taxon>
        <taxon>Dendroctonus</taxon>
    </lineage>
</organism>
<evidence type="ECO:0000313" key="6">
    <source>
        <dbReference type="Proteomes" id="UP000019118"/>
    </source>
</evidence>
<evidence type="ECO:0000313" key="4">
    <source>
        <dbReference type="EMBL" id="ENN78678.1"/>
    </source>
</evidence>
<dbReference type="EMBL" id="KB740848">
    <property type="protein sequence ID" value="ENN78678.1"/>
    <property type="molecule type" value="Genomic_DNA"/>
</dbReference>
<evidence type="ECO:0000256" key="2">
    <source>
        <dbReference type="SAM" id="MobiDB-lite"/>
    </source>
</evidence>
<evidence type="ECO:0000256" key="1">
    <source>
        <dbReference type="SAM" id="Coils"/>
    </source>
</evidence>
<reference evidence="5" key="2">
    <citation type="submission" date="2024-08" db="UniProtKB">
        <authorList>
            <consortium name="EnsemblMetazoa"/>
        </authorList>
    </citation>
    <scope>IDENTIFICATION</scope>
</reference>